<dbReference type="PROSITE" id="PS51194">
    <property type="entry name" value="HELICASE_CTER"/>
    <property type="match status" value="1"/>
</dbReference>
<keyword evidence="5 10" id="KW-0347">Helicase</keyword>
<dbReference type="NCBIfam" id="TIGR01967">
    <property type="entry name" value="DEAH_box_HrpA"/>
    <property type="match status" value="1"/>
</dbReference>
<dbReference type="Gene3D" id="3.40.50.300">
    <property type="entry name" value="P-loop containing nucleotide triphosphate hydrolases"/>
    <property type="match status" value="2"/>
</dbReference>
<evidence type="ECO:0000313" key="11">
    <source>
        <dbReference type="Proteomes" id="UP000281955"/>
    </source>
</evidence>
<gene>
    <name evidence="10" type="ORF">CLV35_3882</name>
</gene>
<evidence type="ECO:0000256" key="1">
    <source>
        <dbReference type="ARBA" id="ARBA00008792"/>
    </source>
</evidence>
<feature type="domain" description="Helicase C-terminal" evidence="9">
    <location>
        <begin position="282"/>
        <end position="449"/>
    </location>
</feature>
<dbReference type="OrthoDB" id="9805617at2"/>
<dbReference type="CDD" id="cd18791">
    <property type="entry name" value="SF2_C_RHA"/>
    <property type="match status" value="1"/>
</dbReference>
<comment type="caution">
    <text evidence="10">The sequence shown here is derived from an EMBL/GenBank/DDBJ whole genome shotgun (WGS) entry which is preliminary data.</text>
</comment>
<dbReference type="InterPro" id="IPR003593">
    <property type="entry name" value="AAA+_ATPase"/>
</dbReference>
<dbReference type="GO" id="GO:0005524">
    <property type="term" value="F:ATP binding"/>
    <property type="evidence" value="ECO:0007669"/>
    <property type="project" value="UniProtKB-KW"/>
</dbReference>
<accession>A0A420XKD0</accession>
<evidence type="ECO:0000256" key="7">
    <source>
        <dbReference type="ARBA" id="ARBA00047984"/>
    </source>
</evidence>
<dbReference type="FunFam" id="3.40.50.300:FF:000439">
    <property type="entry name" value="ATP-dependent RNA helicase HrpA"/>
    <property type="match status" value="1"/>
</dbReference>
<dbReference type="InterPro" id="IPR027417">
    <property type="entry name" value="P-loop_NTPase"/>
</dbReference>
<dbReference type="Pfam" id="PF07717">
    <property type="entry name" value="OB_NTP_bind"/>
    <property type="match status" value="1"/>
</dbReference>
<dbReference type="GO" id="GO:0003723">
    <property type="term" value="F:RNA binding"/>
    <property type="evidence" value="ECO:0007669"/>
    <property type="project" value="TreeGrafter"/>
</dbReference>
<evidence type="ECO:0000256" key="6">
    <source>
        <dbReference type="ARBA" id="ARBA00022840"/>
    </source>
</evidence>
<keyword evidence="3" id="KW-0547">Nucleotide-binding</keyword>
<keyword evidence="11" id="KW-1185">Reference proteome</keyword>
<dbReference type="Proteomes" id="UP000281955">
    <property type="component" value="Unassembled WGS sequence"/>
</dbReference>
<dbReference type="SMART" id="SM00487">
    <property type="entry name" value="DEXDc"/>
    <property type="match status" value="1"/>
</dbReference>
<reference evidence="10 11" key="1">
    <citation type="submission" date="2018-10" db="EMBL/GenBank/DDBJ databases">
        <title>Genomic Encyclopedia of Archaeal and Bacterial Type Strains, Phase II (KMG-II): from individual species to whole genera.</title>
        <authorList>
            <person name="Goeker M."/>
        </authorList>
    </citation>
    <scope>NUCLEOTIDE SEQUENCE [LARGE SCALE GENOMIC DNA]</scope>
    <source>
        <strain evidence="10 11">RP-AC37</strain>
    </source>
</reference>
<evidence type="ECO:0000313" key="10">
    <source>
        <dbReference type="EMBL" id="RKS67975.1"/>
    </source>
</evidence>
<dbReference type="Gene3D" id="1.20.120.1080">
    <property type="match status" value="1"/>
</dbReference>
<dbReference type="EMBL" id="RBWV01000017">
    <property type="protein sequence ID" value="RKS67975.1"/>
    <property type="molecule type" value="Genomic_DNA"/>
</dbReference>
<dbReference type="RefSeq" id="WP_121195116.1">
    <property type="nucleotide sequence ID" value="NZ_RBWV01000017.1"/>
</dbReference>
<comment type="similarity">
    <text evidence="1">Belongs to the DEAD box helicase family. DEAH subfamily.</text>
</comment>
<name>A0A420XKD0_9ACTN</name>
<dbReference type="EC" id="3.6.4.13" evidence="2"/>
<dbReference type="GO" id="GO:0003724">
    <property type="term" value="F:RNA helicase activity"/>
    <property type="evidence" value="ECO:0007669"/>
    <property type="project" value="UniProtKB-EC"/>
</dbReference>
<keyword evidence="6" id="KW-0067">ATP-binding</keyword>
<feature type="domain" description="Helicase ATP-binding" evidence="8">
    <location>
        <begin position="86"/>
        <end position="249"/>
    </location>
</feature>
<evidence type="ECO:0000256" key="3">
    <source>
        <dbReference type="ARBA" id="ARBA00022741"/>
    </source>
</evidence>
<dbReference type="InterPro" id="IPR007502">
    <property type="entry name" value="Helicase-assoc_dom"/>
</dbReference>
<dbReference type="InterPro" id="IPR014001">
    <property type="entry name" value="Helicase_ATP-bd"/>
</dbReference>
<comment type="catalytic activity">
    <reaction evidence="7">
        <text>ATP + H2O = ADP + phosphate + H(+)</text>
        <dbReference type="Rhea" id="RHEA:13065"/>
        <dbReference type="ChEBI" id="CHEBI:15377"/>
        <dbReference type="ChEBI" id="CHEBI:15378"/>
        <dbReference type="ChEBI" id="CHEBI:30616"/>
        <dbReference type="ChEBI" id="CHEBI:43474"/>
        <dbReference type="ChEBI" id="CHEBI:456216"/>
        <dbReference type="EC" id="3.6.4.13"/>
    </reaction>
</comment>
<evidence type="ECO:0000259" key="9">
    <source>
        <dbReference type="PROSITE" id="PS51194"/>
    </source>
</evidence>
<dbReference type="InterPro" id="IPR011709">
    <property type="entry name" value="DEAD-box_helicase_OB_fold"/>
</dbReference>
<evidence type="ECO:0000256" key="2">
    <source>
        <dbReference type="ARBA" id="ARBA00012552"/>
    </source>
</evidence>
<dbReference type="Pfam" id="PF00271">
    <property type="entry name" value="Helicase_C"/>
    <property type="match status" value="1"/>
</dbReference>
<dbReference type="FunFam" id="1.20.120.1080:FF:000005">
    <property type="entry name" value="ATP-dependent helicase HrpA"/>
    <property type="match status" value="1"/>
</dbReference>
<dbReference type="SUPFAM" id="SSF52540">
    <property type="entry name" value="P-loop containing nucleoside triphosphate hydrolases"/>
    <property type="match status" value="1"/>
</dbReference>
<proteinExistence type="inferred from homology"/>
<dbReference type="GO" id="GO:0016787">
    <property type="term" value="F:hydrolase activity"/>
    <property type="evidence" value="ECO:0007669"/>
    <property type="project" value="UniProtKB-KW"/>
</dbReference>
<dbReference type="InParanoid" id="A0A420XKD0"/>
<evidence type="ECO:0000256" key="5">
    <source>
        <dbReference type="ARBA" id="ARBA00022806"/>
    </source>
</evidence>
<evidence type="ECO:0000256" key="4">
    <source>
        <dbReference type="ARBA" id="ARBA00022801"/>
    </source>
</evidence>
<dbReference type="SMART" id="SM00382">
    <property type="entry name" value="AAA"/>
    <property type="match status" value="1"/>
</dbReference>
<keyword evidence="4" id="KW-0378">Hydrolase</keyword>
<dbReference type="SMART" id="SM00847">
    <property type="entry name" value="HA2"/>
    <property type="match status" value="1"/>
</dbReference>
<dbReference type="PROSITE" id="PS51192">
    <property type="entry name" value="HELICASE_ATP_BIND_1"/>
    <property type="match status" value="1"/>
</dbReference>
<organism evidence="10 11">
    <name type="scientific">Motilibacter peucedani</name>
    <dbReference type="NCBI Taxonomy" id="598650"/>
    <lineage>
        <taxon>Bacteria</taxon>
        <taxon>Bacillati</taxon>
        <taxon>Actinomycetota</taxon>
        <taxon>Actinomycetes</taxon>
        <taxon>Motilibacterales</taxon>
        <taxon>Motilibacteraceae</taxon>
        <taxon>Motilibacter</taxon>
    </lineage>
</organism>
<evidence type="ECO:0000259" key="8">
    <source>
        <dbReference type="PROSITE" id="PS51192"/>
    </source>
</evidence>
<dbReference type="InterPro" id="IPR011545">
    <property type="entry name" value="DEAD/DEAH_box_helicase_dom"/>
</dbReference>
<dbReference type="Pfam" id="PF21010">
    <property type="entry name" value="HA2_C"/>
    <property type="match status" value="1"/>
</dbReference>
<dbReference type="NCBIfam" id="NF008348">
    <property type="entry name" value="PRK11131.1"/>
    <property type="match status" value="1"/>
</dbReference>
<dbReference type="PANTHER" id="PTHR18934:SF99">
    <property type="entry name" value="ATP-DEPENDENT RNA HELICASE DHX37-RELATED"/>
    <property type="match status" value="1"/>
</dbReference>
<protein>
    <recommendedName>
        <fullName evidence="2">RNA helicase</fullName>
        <ecNumber evidence="2">3.6.4.13</ecNumber>
    </recommendedName>
</protein>
<dbReference type="InterPro" id="IPR024590">
    <property type="entry name" value="HrpA_C"/>
</dbReference>
<dbReference type="InterPro" id="IPR001650">
    <property type="entry name" value="Helicase_C-like"/>
</dbReference>
<dbReference type="Pfam" id="PF11898">
    <property type="entry name" value="DUF3418"/>
    <property type="match status" value="1"/>
</dbReference>
<dbReference type="InterPro" id="IPR010222">
    <property type="entry name" value="RNA_helicase_HrpA"/>
</dbReference>
<dbReference type="Pfam" id="PF00270">
    <property type="entry name" value="DEAD"/>
    <property type="match status" value="1"/>
</dbReference>
<dbReference type="SMART" id="SM00490">
    <property type="entry name" value="HELICc"/>
    <property type="match status" value="1"/>
</dbReference>
<dbReference type="CDD" id="cd17989">
    <property type="entry name" value="DEXHc_HrpA"/>
    <property type="match status" value="1"/>
</dbReference>
<dbReference type="PANTHER" id="PTHR18934">
    <property type="entry name" value="ATP-DEPENDENT RNA HELICASE"/>
    <property type="match status" value="1"/>
</dbReference>
<dbReference type="FunFam" id="3.40.50.300:FF:000575">
    <property type="entry name" value="ATP-dependent helicase hrpA"/>
    <property type="match status" value="1"/>
</dbReference>
<sequence>MASVHENPVSDLQTRVRGLATRDARRLQRRLDGARRVRDAARRTGALDEVAKAVASAEQRLADRAATVPVVRYPDLPVSQRRDDILAAIRDNQVVIVAGETGSGKTTQLPKMCLELGRGVRGTIGHTQPRRIAARAVAERIAEELGQELGESIGFKVRFTDRGGSDSLVKVMTDGILLAELQNDRDLLAYDTIIIDEAHERSLNIDFLLGYLKQLLPRRPDLKVVVTSATIDTERFSQHFDGAPVVEVSGRTFPVETRYRPLVESADDDDAEGTEPRDLMTAIGDAVQELSAEGPGDILVFLSGEREIRDAADALGKLDLRFTEILPLYARLSAAEQHRVFSSHTGRRVVLATNVAETSLTVPGIRYVVDPGTARISRYSSRLKVQRLPIEPVSQASANQRKGRCGRVEAGVCIRLYSEADFDSRPEFTDPEILRTNLASVILQMTALGLGEIERFPFVEPPDSRQVRDGVALLEELGALGPGEGSNRTLTDVGRRLAALPLDPRLGRMVLEAERNGCLREVMVVTAALSIQDPRERPVDKQQAADEKHARFADKESDFASILRLWDYVQEQQDALSSSAFRRLCRSEFLNYLRVREWQDVFSQLRQTARSIGLARNEEPADPQRVHLSLLAGLLSHLGLRDASTRDYQGARGARFALWPGSALARKQPQWVMAAELVETSRLFGRVAAKIEPEWAEKLAEHLVKRTYSEPHWSKDRAAVMAYERVLLYGLPLVAQRRVGYSKVDPQLCREMFIRHALVEGDWRTHHAFFEHNRSLLAEAGELEHRVRRRGLVVSDDELFDFYDTRVGKDVVSGRHFDSWWKKTKRDQPDLLTFTPEMLVSAPEGTDVGADYPDAWRQGDLVFPLTYSFEPGTADDGVTAQIPIAALNRVRADDFDWQVPGLREQVVTELIRSLPKAIRRSFVPAPNYAAAVLPRMVPRKEPLLDALERELESMAGVPLDRGDWDLSKLPGHLRMTFVVVDDKGKKLGEGKDLAALRAKLAPSVQATLSRAGSDLERSGLTDWPGGVIPGKTTEVLGGLKVEGFPSLVDEGATVALRVLSSAREQHDAMPLGTRRLLLLSIPSPVKPVVSGLSNSSKLVLARSPHGSVAALLDDCTVASVDELVRRHGGPAWDEPAFRRLRDAVRADLADTVLRALGDVEQALDAVREAESRLRRITSVALLPALSDVQRQLSDLVFNGFVTATGLSQLPHLPRYLRAVTRRLERLPDDPRADAVRMAQVARARQLYDDRVAKLPRERHGDPDVVAVRWMLEELRVSLFAQQLGTPTPVSEQRIAKAVAALRPSSPQG</sequence>